<organism evidence="3 4">
    <name type="scientific">Pholiota conissans</name>
    <dbReference type="NCBI Taxonomy" id="109636"/>
    <lineage>
        <taxon>Eukaryota</taxon>
        <taxon>Fungi</taxon>
        <taxon>Dikarya</taxon>
        <taxon>Basidiomycota</taxon>
        <taxon>Agaricomycotina</taxon>
        <taxon>Agaricomycetes</taxon>
        <taxon>Agaricomycetidae</taxon>
        <taxon>Agaricales</taxon>
        <taxon>Agaricineae</taxon>
        <taxon>Strophariaceae</taxon>
        <taxon>Pholiota</taxon>
    </lineage>
</organism>
<evidence type="ECO:0000313" key="4">
    <source>
        <dbReference type="Proteomes" id="UP000807469"/>
    </source>
</evidence>
<reference evidence="3" key="1">
    <citation type="submission" date="2020-11" db="EMBL/GenBank/DDBJ databases">
        <authorList>
            <consortium name="DOE Joint Genome Institute"/>
            <person name="Ahrendt S."/>
            <person name="Riley R."/>
            <person name="Andreopoulos W."/>
            <person name="Labutti K."/>
            <person name="Pangilinan J."/>
            <person name="Ruiz-Duenas F.J."/>
            <person name="Barrasa J.M."/>
            <person name="Sanchez-Garcia M."/>
            <person name="Camarero S."/>
            <person name="Miyauchi S."/>
            <person name="Serrano A."/>
            <person name="Linde D."/>
            <person name="Babiker R."/>
            <person name="Drula E."/>
            <person name="Ayuso-Fernandez I."/>
            <person name="Pacheco R."/>
            <person name="Padilla G."/>
            <person name="Ferreira P."/>
            <person name="Barriuso J."/>
            <person name="Kellner H."/>
            <person name="Castanera R."/>
            <person name="Alfaro M."/>
            <person name="Ramirez L."/>
            <person name="Pisabarro A.G."/>
            <person name="Kuo A."/>
            <person name="Tritt A."/>
            <person name="Lipzen A."/>
            <person name="He G."/>
            <person name="Yan M."/>
            <person name="Ng V."/>
            <person name="Cullen D."/>
            <person name="Martin F."/>
            <person name="Rosso M.-N."/>
            <person name="Henrissat B."/>
            <person name="Hibbett D."/>
            <person name="Martinez A.T."/>
            <person name="Grigoriev I.V."/>
        </authorList>
    </citation>
    <scope>NUCLEOTIDE SEQUENCE</scope>
    <source>
        <strain evidence="3">CIRM-BRFM 674</strain>
    </source>
</reference>
<accession>A0A9P5YK34</accession>
<evidence type="ECO:0000313" key="3">
    <source>
        <dbReference type="EMBL" id="KAF9470383.1"/>
    </source>
</evidence>
<keyword evidence="4" id="KW-1185">Reference proteome</keyword>
<feature type="non-terminal residue" evidence="3">
    <location>
        <position position="531"/>
    </location>
</feature>
<proteinExistence type="predicted"/>
<dbReference type="EMBL" id="MU156034">
    <property type="protein sequence ID" value="KAF9470383.1"/>
    <property type="molecule type" value="Genomic_DNA"/>
</dbReference>
<dbReference type="AlphaFoldDB" id="A0A9P5YK34"/>
<gene>
    <name evidence="3" type="ORF">BDN70DRAFT_902152</name>
</gene>
<dbReference type="InterPro" id="IPR045341">
    <property type="entry name" value="DUF6532"/>
</dbReference>
<evidence type="ECO:0000256" key="1">
    <source>
        <dbReference type="SAM" id="MobiDB-lite"/>
    </source>
</evidence>
<feature type="domain" description="DUF6532" evidence="2">
    <location>
        <begin position="72"/>
        <end position="196"/>
    </location>
</feature>
<feature type="region of interest" description="Disordered" evidence="1">
    <location>
        <begin position="260"/>
        <end position="281"/>
    </location>
</feature>
<dbReference type="Proteomes" id="UP000807469">
    <property type="component" value="Unassembled WGS sequence"/>
</dbReference>
<name>A0A9P5YK34_9AGAR</name>
<evidence type="ECO:0000259" key="2">
    <source>
        <dbReference type="Pfam" id="PF20149"/>
    </source>
</evidence>
<dbReference type="Pfam" id="PF20149">
    <property type="entry name" value="DUF6532"/>
    <property type="match status" value="1"/>
</dbReference>
<protein>
    <recommendedName>
        <fullName evidence="2">DUF6532 domain-containing protein</fullName>
    </recommendedName>
</protein>
<sequence length="531" mass="58499">MEEKDIISEAANLLIVRILTSHGYISTAAEKKSIVNQVYGMAYKIIKGRVEGITPAPSGTAYSAIYLTYQAVWGFFRRICDEFAPTIYLGPLLSIQNISTRKTRIAERVQELLTGGEFAKDWSGGGHFAHHALFIISQHLCYDKDNGVAHNLDSKLGPQFSTQYVAFLSTGIEFALLSYATGEYKAIKFSSKDCKRRQSFIHNQIQLIVHGSNETRKNKLAAVQKKMFNLNSATSGPLANTIQTLTNVLCLPFIGMSPGGEDSPERQGRQTGGASNSILNADKLRRPPAQTVTESAMKLGLWPHVINAKLQLVRYFGAGMSEGVQSFQTSEECFIKSIQVELVTTDKICFGLSNEVWMVRPLMRHLKKQRLDECALMTLLPPRFPLSAWSRIPSSQWVAMGDSETVAWVQPQLALDPVHSPPTMSSASISNITAFPEDQYLVNQPSNLPMTPLDNSSNTATAVTSIHGGMDADFNGTFFSGLNGFGNQQLNFPDGTNPMFNLSSMASFGQLIKRSLTLSTSSETQFDLYCE</sequence>
<comment type="caution">
    <text evidence="3">The sequence shown here is derived from an EMBL/GenBank/DDBJ whole genome shotgun (WGS) entry which is preliminary data.</text>
</comment>